<evidence type="ECO:0000313" key="1">
    <source>
        <dbReference type="EMBL" id="GCC46113.1"/>
    </source>
</evidence>
<reference evidence="1 2" key="1">
    <citation type="journal article" date="2018" name="Nat. Ecol. Evol.">
        <title>Shark genomes provide insights into elasmobranch evolution and the origin of vertebrates.</title>
        <authorList>
            <person name="Hara Y"/>
            <person name="Yamaguchi K"/>
            <person name="Onimaru K"/>
            <person name="Kadota M"/>
            <person name="Koyanagi M"/>
            <person name="Keeley SD"/>
            <person name="Tatsumi K"/>
            <person name="Tanaka K"/>
            <person name="Motone F"/>
            <person name="Kageyama Y"/>
            <person name="Nozu R"/>
            <person name="Adachi N"/>
            <person name="Nishimura O"/>
            <person name="Nakagawa R"/>
            <person name="Tanegashima C"/>
            <person name="Kiyatake I"/>
            <person name="Matsumoto R"/>
            <person name="Murakumo K"/>
            <person name="Nishida K"/>
            <person name="Terakita A"/>
            <person name="Kuratani S"/>
            <person name="Sato K"/>
            <person name="Hyodo S Kuraku.S."/>
        </authorList>
    </citation>
    <scope>NUCLEOTIDE SEQUENCE [LARGE SCALE GENOMIC DNA]</scope>
</reference>
<dbReference type="InterPro" id="IPR036465">
    <property type="entry name" value="vWFA_dom_sf"/>
</dbReference>
<comment type="caution">
    <text evidence="1">The sequence shown here is derived from an EMBL/GenBank/DDBJ whole genome shotgun (WGS) entry which is preliminary data.</text>
</comment>
<proteinExistence type="predicted"/>
<protein>
    <submittedName>
        <fullName evidence="1">Uncharacterized protein</fullName>
    </submittedName>
</protein>
<organism evidence="1 2">
    <name type="scientific">Chiloscyllium punctatum</name>
    <name type="common">Brownbanded bambooshark</name>
    <name type="synonym">Hemiscyllium punctatum</name>
    <dbReference type="NCBI Taxonomy" id="137246"/>
    <lineage>
        <taxon>Eukaryota</taxon>
        <taxon>Metazoa</taxon>
        <taxon>Chordata</taxon>
        <taxon>Craniata</taxon>
        <taxon>Vertebrata</taxon>
        <taxon>Chondrichthyes</taxon>
        <taxon>Elasmobranchii</taxon>
        <taxon>Galeomorphii</taxon>
        <taxon>Galeoidea</taxon>
        <taxon>Orectolobiformes</taxon>
        <taxon>Hemiscylliidae</taxon>
        <taxon>Chiloscyllium</taxon>
    </lineage>
</organism>
<keyword evidence="2" id="KW-1185">Reference proteome</keyword>
<gene>
    <name evidence="1" type="ORF">chiPu_0030107</name>
</gene>
<dbReference type="Gene3D" id="3.40.50.410">
    <property type="entry name" value="von Willebrand factor, type A domain"/>
    <property type="match status" value="1"/>
</dbReference>
<dbReference type="EMBL" id="BEZZ01174765">
    <property type="protein sequence ID" value="GCC46113.1"/>
    <property type="molecule type" value="Genomic_DNA"/>
</dbReference>
<dbReference type="STRING" id="137246.A0A401TTY7"/>
<evidence type="ECO:0000313" key="2">
    <source>
        <dbReference type="Proteomes" id="UP000287033"/>
    </source>
</evidence>
<dbReference type="Proteomes" id="UP000287033">
    <property type="component" value="Unassembled WGS sequence"/>
</dbReference>
<dbReference type="OrthoDB" id="9425481at2759"/>
<dbReference type="AlphaFoldDB" id="A0A401TTY7"/>
<name>A0A401TTY7_CHIPU</name>
<accession>A0A401TTY7</accession>
<sequence>MSEGVPQRVCNECGSPSQVGNDFTAGSEAEAELRNIASTPEYLIKVQSYDDLHNIFEGMKAKIYNIEGTQGASNGSSFEMEMSQSGFSIHVTE</sequence>
<feature type="non-terminal residue" evidence="1">
    <location>
        <position position="93"/>
    </location>
</feature>